<protein>
    <submittedName>
        <fullName evidence="2">Uncharacterized protein</fullName>
    </submittedName>
</protein>
<evidence type="ECO:0000313" key="2">
    <source>
        <dbReference type="EMBL" id="KAF9884735.1"/>
    </source>
</evidence>
<dbReference type="EMBL" id="VCAU01000113">
    <property type="protein sequence ID" value="KAF9884735.1"/>
    <property type="molecule type" value="Genomic_DNA"/>
</dbReference>
<keyword evidence="3" id="KW-1185">Reference proteome</keyword>
<dbReference type="InterPro" id="IPR029063">
    <property type="entry name" value="SAM-dependent_MTases_sf"/>
</dbReference>
<dbReference type="Proteomes" id="UP001194746">
    <property type="component" value="Unassembled WGS sequence"/>
</dbReference>
<comment type="caution">
    <text evidence="2">The sequence shown here is derived from an EMBL/GenBank/DDBJ whole genome shotgun (WGS) entry which is preliminary data.</text>
</comment>
<feature type="compositionally biased region" description="Low complexity" evidence="1">
    <location>
        <begin position="171"/>
        <end position="181"/>
    </location>
</feature>
<gene>
    <name evidence="2" type="ORF">FE257_001297</name>
</gene>
<feature type="region of interest" description="Disordered" evidence="1">
    <location>
        <begin position="158"/>
        <end position="181"/>
    </location>
</feature>
<proteinExistence type="predicted"/>
<evidence type="ECO:0000313" key="3">
    <source>
        <dbReference type="Proteomes" id="UP001194746"/>
    </source>
</evidence>
<organism evidence="2 3">
    <name type="scientific">Aspergillus nanangensis</name>
    <dbReference type="NCBI Taxonomy" id="2582783"/>
    <lineage>
        <taxon>Eukaryota</taxon>
        <taxon>Fungi</taxon>
        <taxon>Dikarya</taxon>
        <taxon>Ascomycota</taxon>
        <taxon>Pezizomycotina</taxon>
        <taxon>Eurotiomycetes</taxon>
        <taxon>Eurotiomycetidae</taxon>
        <taxon>Eurotiales</taxon>
        <taxon>Aspergillaceae</taxon>
        <taxon>Aspergillus</taxon>
        <taxon>Aspergillus subgen. Circumdati</taxon>
    </lineage>
</organism>
<dbReference type="AlphaFoldDB" id="A0AAD4CE16"/>
<name>A0AAD4CE16_ASPNN</name>
<evidence type="ECO:0000256" key="1">
    <source>
        <dbReference type="SAM" id="MobiDB-lite"/>
    </source>
</evidence>
<sequence length="274" mass="30132">MSTQPNGRTHTRLTGTADYDEATFWDEKFANNQDVGEWLNSGDAIIAAAMSDLDHRGPVQENRPKVLHLGPGISKLGTKLRDSLITRGWAGNGIVNADFSTEAVRLGKISEREKPPSAAMHWVHVDLRSWTDVAGSLGPFAPFEIILDKSTSDAIATSGPATFSSAEPPHNNNNNNNNDNNHTICPTVREILDVHGNISLSPVELLALHLVPVTEKGTVWVTLSYSSTRFDNLPHLEAYWTVISRTSLKAPQGRTSSFAYAPDVSHWLYVLRRK</sequence>
<accession>A0AAD4CE16</accession>
<reference evidence="2" key="2">
    <citation type="submission" date="2020-02" db="EMBL/GenBank/DDBJ databases">
        <authorList>
            <person name="Gilchrist C.L.M."/>
            <person name="Chooi Y.-H."/>
        </authorList>
    </citation>
    <scope>NUCLEOTIDE SEQUENCE</scope>
    <source>
        <strain evidence="2">MST-FP2251</strain>
    </source>
</reference>
<dbReference type="Gene3D" id="3.40.50.150">
    <property type="entry name" value="Vaccinia Virus protein VP39"/>
    <property type="match status" value="1"/>
</dbReference>
<reference evidence="2" key="1">
    <citation type="journal article" date="2019" name="Beilstein J. Org. Chem.">
        <title>Nanangenines: drimane sesquiterpenoids as the dominant metabolite cohort of a novel Australian fungus, Aspergillus nanangensis.</title>
        <authorList>
            <person name="Lacey H.J."/>
            <person name="Gilchrist C.L.M."/>
            <person name="Crombie A."/>
            <person name="Kalaitzis J.A."/>
            <person name="Vuong D."/>
            <person name="Rutledge P.J."/>
            <person name="Turner P."/>
            <person name="Pitt J.I."/>
            <person name="Lacey E."/>
            <person name="Chooi Y.H."/>
            <person name="Piggott A.M."/>
        </authorList>
    </citation>
    <scope>NUCLEOTIDE SEQUENCE</scope>
    <source>
        <strain evidence="2">MST-FP2251</strain>
    </source>
</reference>